<dbReference type="Proteomes" id="UP001317870">
    <property type="component" value="Chromosome"/>
</dbReference>
<gene>
    <name evidence="2" type="ORF">IFM12276_17440</name>
</gene>
<dbReference type="GeneID" id="96241630"/>
<keyword evidence="1" id="KW-1133">Transmembrane helix</keyword>
<accession>A0ABM8CUT2</accession>
<keyword evidence="1" id="KW-0472">Membrane</keyword>
<organism evidence="2 3">
    <name type="scientific">Nocardia sputorum</name>
    <dbReference type="NCBI Taxonomy" id="2984338"/>
    <lineage>
        <taxon>Bacteria</taxon>
        <taxon>Bacillati</taxon>
        <taxon>Actinomycetota</taxon>
        <taxon>Actinomycetes</taxon>
        <taxon>Mycobacteriales</taxon>
        <taxon>Nocardiaceae</taxon>
        <taxon>Nocardia</taxon>
    </lineage>
</organism>
<dbReference type="EMBL" id="AP026978">
    <property type="protein sequence ID" value="BDT98715.1"/>
    <property type="molecule type" value="Genomic_DNA"/>
</dbReference>
<dbReference type="Pfam" id="PF21833">
    <property type="entry name" value="DUF6893"/>
    <property type="match status" value="1"/>
</dbReference>
<reference evidence="2 3" key="1">
    <citation type="submission" date="2022-11" db="EMBL/GenBank/DDBJ databases">
        <title>Genome Sequencing of Nocardia sp. ON39_IFM12276 and assembly.</title>
        <authorList>
            <person name="Shimojima M."/>
            <person name="Toyokawa M."/>
            <person name="Uesaka K."/>
        </authorList>
    </citation>
    <scope>NUCLEOTIDE SEQUENCE [LARGE SCALE GENOMIC DNA]</scope>
    <source>
        <strain evidence="2 3">IFM 12276</strain>
    </source>
</reference>
<evidence type="ECO:0000313" key="2">
    <source>
        <dbReference type="EMBL" id="BDT98715.1"/>
    </source>
</evidence>
<dbReference type="RefSeq" id="WP_085994907.1">
    <property type="nucleotide sequence ID" value="NZ_AP026978.1"/>
</dbReference>
<evidence type="ECO:0000313" key="3">
    <source>
        <dbReference type="Proteomes" id="UP001317870"/>
    </source>
</evidence>
<keyword evidence="3" id="KW-1185">Reference proteome</keyword>
<name>A0ABM8CUT2_9NOCA</name>
<keyword evidence="1" id="KW-0812">Transmembrane</keyword>
<evidence type="ECO:0000256" key="1">
    <source>
        <dbReference type="SAM" id="Phobius"/>
    </source>
</evidence>
<feature type="transmembrane region" description="Helical" evidence="1">
    <location>
        <begin position="6"/>
        <end position="24"/>
    </location>
</feature>
<dbReference type="InterPro" id="IPR054188">
    <property type="entry name" value="DUF6893"/>
</dbReference>
<protein>
    <submittedName>
        <fullName evidence="2">Uncharacterized protein</fullName>
    </submittedName>
</protein>
<proteinExistence type="predicted"/>
<sequence length="39" mass="4271">METVGVVSTTVVAVLVAAGVYLGVRSIPDLRRYLKIRHM</sequence>